<dbReference type="WBParaSite" id="ACRNAN_scaffold3125.g27550.t1">
    <property type="protein sequence ID" value="ACRNAN_scaffold3125.g27550.t1"/>
    <property type="gene ID" value="ACRNAN_scaffold3125.g27550"/>
</dbReference>
<sequence>MTTICFDTCFNRLGKSSMIFFNVSTLISSHALIKARFNDSTVVRFKSGELGGHSPMGIDFDEVRAVFAEELLGVNGFVPRGPVLLKAPPTVPEMLFCSRKTVLFQHVH</sequence>
<reference evidence="2" key="1">
    <citation type="submission" date="2022-11" db="UniProtKB">
        <authorList>
            <consortium name="WormBaseParasite"/>
        </authorList>
    </citation>
    <scope>IDENTIFICATION</scope>
</reference>
<name>A0A914DMW7_9BILA</name>
<accession>A0A914DMW7</accession>
<evidence type="ECO:0000313" key="1">
    <source>
        <dbReference type="Proteomes" id="UP000887540"/>
    </source>
</evidence>
<dbReference type="AlphaFoldDB" id="A0A914DMW7"/>
<evidence type="ECO:0000313" key="2">
    <source>
        <dbReference type="WBParaSite" id="ACRNAN_scaffold3125.g27550.t1"/>
    </source>
</evidence>
<protein>
    <submittedName>
        <fullName evidence="2">Uncharacterized protein</fullName>
    </submittedName>
</protein>
<dbReference type="Proteomes" id="UP000887540">
    <property type="component" value="Unplaced"/>
</dbReference>
<proteinExistence type="predicted"/>
<keyword evidence="1" id="KW-1185">Reference proteome</keyword>
<organism evidence="1 2">
    <name type="scientific">Acrobeloides nanus</name>
    <dbReference type="NCBI Taxonomy" id="290746"/>
    <lineage>
        <taxon>Eukaryota</taxon>
        <taxon>Metazoa</taxon>
        <taxon>Ecdysozoa</taxon>
        <taxon>Nematoda</taxon>
        <taxon>Chromadorea</taxon>
        <taxon>Rhabditida</taxon>
        <taxon>Tylenchina</taxon>
        <taxon>Cephalobomorpha</taxon>
        <taxon>Cephaloboidea</taxon>
        <taxon>Cephalobidae</taxon>
        <taxon>Acrobeloides</taxon>
    </lineage>
</organism>